<dbReference type="GO" id="GO:0032264">
    <property type="term" value="P:IMP salvage"/>
    <property type="evidence" value="ECO:0007669"/>
    <property type="project" value="TreeGrafter"/>
</dbReference>
<keyword evidence="19" id="KW-1185">Reference proteome</keyword>
<dbReference type="GO" id="GO:0005829">
    <property type="term" value="C:cytosol"/>
    <property type="evidence" value="ECO:0007669"/>
    <property type="project" value="TreeGrafter"/>
</dbReference>
<evidence type="ECO:0000256" key="9">
    <source>
        <dbReference type="ARBA" id="ARBA00022679"/>
    </source>
</evidence>
<dbReference type="InterPro" id="IPR000836">
    <property type="entry name" value="PRTase_dom"/>
</dbReference>
<evidence type="ECO:0000256" key="14">
    <source>
        <dbReference type="ARBA" id="ARBA00048811"/>
    </source>
</evidence>
<comment type="cofactor">
    <cofactor evidence="1 16">
        <name>Mg(2+)</name>
        <dbReference type="ChEBI" id="CHEBI:18420"/>
    </cofactor>
</comment>
<dbReference type="Proteomes" id="UP000449710">
    <property type="component" value="Unassembled WGS sequence"/>
</dbReference>
<dbReference type="GO" id="GO:0004422">
    <property type="term" value="F:hypoxanthine phosphoribosyltransferase activity"/>
    <property type="evidence" value="ECO:0007669"/>
    <property type="project" value="InterPro"/>
</dbReference>
<dbReference type="FunFam" id="3.40.50.2020:FF:000006">
    <property type="entry name" value="Hypoxanthine phosphoribosyltransferase"/>
    <property type="match status" value="1"/>
</dbReference>
<dbReference type="PANTHER" id="PTHR43340">
    <property type="entry name" value="HYPOXANTHINE-GUANINE PHOSPHORIBOSYLTRANSFERASE"/>
    <property type="match status" value="1"/>
</dbReference>
<evidence type="ECO:0000259" key="17">
    <source>
        <dbReference type="Pfam" id="PF00156"/>
    </source>
</evidence>
<dbReference type="GO" id="GO:0006178">
    <property type="term" value="P:guanine salvage"/>
    <property type="evidence" value="ECO:0007669"/>
    <property type="project" value="TreeGrafter"/>
</dbReference>
<evidence type="ECO:0000256" key="13">
    <source>
        <dbReference type="ARBA" id="ARBA00022842"/>
    </source>
</evidence>
<comment type="catalytic activity">
    <reaction evidence="15">
        <text>IMP + diphosphate = hypoxanthine + 5-phospho-alpha-D-ribose 1-diphosphate</text>
        <dbReference type="Rhea" id="RHEA:17973"/>
        <dbReference type="ChEBI" id="CHEBI:17368"/>
        <dbReference type="ChEBI" id="CHEBI:33019"/>
        <dbReference type="ChEBI" id="CHEBI:58017"/>
        <dbReference type="ChEBI" id="CHEBI:58053"/>
        <dbReference type="EC" id="2.4.2.8"/>
    </reaction>
    <physiologicalReaction direction="right-to-left" evidence="15">
        <dbReference type="Rhea" id="RHEA:17975"/>
    </physiologicalReaction>
</comment>
<proteinExistence type="inferred from homology"/>
<dbReference type="GO" id="GO:0032263">
    <property type="term" value="P:GMP salvage"/>
    <property type="evidence" value="ECO:0007669"/>
    <property type="project" value="TreeGrafter"/>
</dbReference>
<dbReference type="AlphaFoldDB" id="A0AA44BG44"/>
<evidence type="ECO:0000256" key="7">
    <source>
        <dbReference type="ARBA" id="ARBA00022490"/>
    </source>
</evidence>
<keyword evidence="12 16" id="KW-0547">Nucleotide-binding</keyword>
<dbReference type="Gene3D" id="3.40.50.2020">
    <property type="match status" value="1"/>
</dbReference>
<comment type="catalytic activity">
    <reaction evidence="14">
        <text>GMP + diphosphate = guanine + 5-phospho-alpha-D-ribose 1-diphosphate</text>
        <dbReference type="Rhea" id="RHEA:25424"/>
        <dbReference type="ChEBI" id="CHEBI:16235"/>
        <dbReference type="ChEBI" id="CHEBI:33019"/>
        <dbReference type="ChEBI" id="CHEBI:58017"/>
        <dbReference type="ChEBI" id="CHEBI:58115"/>
        <dbReference type="EC" id="2.4.2.8"/>
    </reaction>
    <physiologicalReaction direction="right-to-left" evidence="14">
        <dbReference type="Rhea" id="RHEA:25426"/>
    </physiologicalReaction>
</comment>
<dbReference type="GO" id="GO:0000287">
    <property type="term" value="F:magnesium ion binding"/>
    <property type="evidence" value="ECO:0007669"/>
    <property type="project" value="TreeGrafter"/>
</dbReference>
<dbReference type="GO" id="GO:0000166">
    <property type="term" value="F:nucleotide binding"/>
    <property type="evidence" value="ECO:0007669"/>
    <property type="project" value="UniProtKB-KW"/>
</dbReference>
<comment type="subcellular location">
    <subcellularLocation>
        <location evidence="3 16">Cytoplasm</location>
    </subcellularLocation>
</comment>
<dbReference type="InterPro" id="IPR029057">
    <property type="entry name" value="PRTase-like"/>
</dbReference>
<organism evidence="18 19">
    <name type="scientific">Isachenkonia alkalipeptolytica</name>
    <dbReference type="NCBI Taxonomy" id="2565777"/>
    <lineage>
        <taxon>Bacteria</taxon>
        <taxon>Bacillati</taxon>
        <taxon>Bacillota</taxon>
        <taxon>Clostridia</taxon>
        <taxon>Eubacteriales</taxon>
        <taxon>Clostridiaceae</taxon>
        <taxon>Isachenkonia</taxon>
    </lineage>
</organism>
<keyword evidence="8 16" id="KW-0328">Glycosyltransferase</keyword>
<evidence type="ECO:0000256" key="16">
    <source>
        <dbReference type="RuleBase" id="RU364099"/>
    </source>
</evidence>
<dbReference type="InterPro" id="IPR005904">
    <property type="entry name" value="Hxn_phspho_trans"/>
</dbReference>
<accession>A0AA44BG44</accession>
<dbReference type="GO" id="GO:0046100">
    <property type="term" value="P:hypoxanthine metabolic process"/>
    <property type="evidence" value="ECO:0007669"/>
    <property type="project" value="TreeGrafter"/>
</dbReference>
<dbReference type="SUPFAM" id="SSF53271">
    <property type="entry name" value="PRTase-like"/>
    <property type="match status" value="1"/>
</dbReference>
<dbReference type="GO" id="GO:0052657">
    <property type="term" value="F:guanine phosphoribosyltransferase activity"/>
    <property type="evidence" value="ECO:0007669"/>
    <property type="project" value="UniProtKB-ARBA"/>
</dbReference>
<keyword evidence="10 16" id="KW-0479">Metal-binding</keyword>
<gene>
    <name evidence="18" type="primary">hpt</name>
    <name evidence="18" type="ORF">ISALK_13425</name>
</gene>
<evidence type="ECO:0000256" key="10">
    <source>
        <dbReference type="ARBA" id="ARBA00022723"/>
    </source>
</evidence>
<dbReference type="CDD" id="cd06223">
    <property type="entry name" value="PRTases_typeI"/>
    <property type="match status" value="1"/>
</dbReference>
<reference evidence="18 19" key="1">
    <citation type="submission" date="2019-04" db="EMBL/GenBank/DDBJ databases">
        <title>Isachenkonia alkalipeptolytica gen. nov. sp. nov. a new anaerobic, alkiliphilic organothrophic bacterium capable to reduce synthesized ferrihydrite isolated from a soda lake.</title>
        <authorList>
            <person name="Toshchakov S.V."/>
            <person name="Zavarzina D.G."/>
            <person name="Zhilina T.N."/>
            <person name="Kostrikina N.A."/>
            <person name="Kublanov I.V."/>
        </authorList>
    </citation>
    <scope>NUCLEOTIDE SEQUENCE [LARGE SCALE GENOMIC DNA]</scope>
    <source>
        <strain evidence="18 19">Z-1701</strain>
    </source>
</reference>
<evidence type="ECO:0000256" key="1">
    <source>
        <dbReference type="ARBA" id="ARBA00001946"/>
    </source>
</evidence>
<dbReference type="GO" id="GO:0006166">
    <property type="term" value="P:purine ribonucleoside salvage"/>
    <property type="evidence" value="ECO:0007669"/>
    <property type="project" value="UniProtKB-KW"/>
</dbReference>
<comment type="similarity">
    <text evidence="6 16">Belongs to the purine/pyrimidine phosphoribosyltransferase family.</text>
</comment>
<keyword evidence="7 16" id="KW-0963">Cytoplasm</keyword>
<evidence type="ECO:0000256" key="5">
    <source>
        <dbReference type="ARBA" id="ARBA00004676"/>
    </source>
</evidence>
<evidence type="ECO:0000256" key="4">
    <source>
        <dbReference type="ARBA" id="ARBA00004669"/>
    </source>
</evidence>
<dbReference type="PANTHER" id="PTHR43340:SF1">
    <property type="entry name" value="HYPOXANTHINE PHOSPHORIBOSYLTRANSFERASE"/>
    <property type="match status" value="1"/>
</dbReference>
<name>A0AA44BG44_9CLOT</name>
<keyword evidence="11 16" id="KW-0660">Purine salvage</keyword>
<dbReference type="Pfam" id="PF00156">
    <property type="entry name" value="Pribosyltran"/>
    <property type="match status" value="1"/>
</dbReference>
<evidence type="ECO:0000313" key="18">
    <source>
        <dbReference type="EMBL" id="NBG89490.1"/>
    </source>
</evidence>
<dbReference type="EMBL" id="SUMG01000027">
    <property type="protein sequence ID" value="NBG89490.1"/>
    <property type="molecule type" value="Genomic_DNA"/>
</dbReference>
<evidence type="ECO:0000256" key="8">
    <source>
        <dbReference type="ARBA" id="ARBA00022676"/>
    </source>
</evidence>
<evidence type="ECO:0000256" key="11">
    <source>
        <dbReference type="ARBA" id="ARBA00022726"/>
    </source>
</evidence>
<sequence>MDIEKKEWEVLCSEKAIKERLEVLGETISRDYKNKKLYVVSLLKGSFIFTADLVRTLDIPVKVNFMTTSSYGHGQESSGKVNIVADVQEDLTGYDVLVTDDIADSGLTMKSVMDHLQSKNPNSVKCCVLLDKPDRRKVDLKPDYIGFTIPDKFVVGYGLNFGDYYRNIPYVFAVTERERKQ</sequence>
<evidence type="ECO:0000256" key="2">
    <source>
        <dbReference type="ARBA" id="ARBA00002049"/>
    </source>
</evidence>
<evidence type="ECO:0000256" key="15">
    <source>
        <dbReference type="ARBA" id="ARBA00049402"/>
    </source>
</evidence>
<dbReference type="EC" id="2.4.2.8" evidence="16"/>
<comment type="function">
    <text evidence="2">Purine salvage pathway enzyme that catalyzes the transfer of the ribosyl-5-phosphate group from 5-phospho-alpha-D-ribose 1-diphosphate (PRPP) to the N9 position of the 6-oxopurines hypoxanthine and guanine to form the corresponding ribonucleotides IMP (inosine 5'-monophosphate) and GMP (guanosine 5'-monophosphate), with the release of PPi.</text>
</comment>
<evidence type="ECO:0000313" key="19">
    <source>
        <dbReference type="Proteomes" id="UP000449710"/>
    </source>
</evidence>
<dbReference type="NCBIfam" id="TIGR01203">
    <property type="entry name" value="HGPRTase"/>
    <property type="match status" value="1"/>
</dbReference>
<dbReference type="InterPro" id="IPR050408">
    <property type="entry name" value="HGPRT"/>
</dbReference>
<comment type="pathway">
    <text evidence="5">Purine metabolism; GMP biosynthesis via salvage pathway; GMP from guanine: step 1/1.</text>
</comment>
<protein>
    <recommendedName>
        <fullName evidence="16">Hypoxanthine phosphoribosyltransferase</fullName>
        <ecNumber evidence="16">2.4.2.8</ecNumber>
    </recommendedName>
</protein>
<evidence type="ECO:0000256" key="6">
    <source>
        <dbReference type="ARBA" id="ARBA00008391"/>
    </source>
</evidence>
<feature type="domain" description="Phosphoribosyltransferase" evidence="17">
    <location>
        <begin position="15"/>
        <end position="161"/>
    </location>
</feature>
<evidence type="ECO:0000256" key="12">
    <source>
        <dbReference type="ARBA" id="ARBA00022741"/>
    </source>
</evidence>
<keyword evidence="9 16" id="KW-0808">Transferase</keyword>
<keyword evidence="13 16" id="KW-0460">Magnesium</keyword>
<evidence type="ECO:0000256" key="3">
    <source>
        <dbReference type="ARBA" id="ARBA00004496"/>
    </source>
</evidence>
<comment type="caution">
    <text evidence="18">The sequence shown here is derived from an EMBL/GenBank/DDBJ whole genome shotgun (WGS) entry which is preliminary data.</text>
</comment>
<comment type="pathway">
    <text evidence="4 16">Purine metabolism; IMP biosynthesis via salvage pathway; IMP from hypoxanthine: step 1/1.</text>
</comment>